<keyword evidence="2" id="KW-1185">Reference proteome</keyword>
<dbReference type="Gene3D" id="3.40.30.10">
    <property type="entry name" value="Glutaredoxin"/>
    <property type="match status" value="1"/>
</dbReference>
<sequence>MNRIERPVGINSKGGMRPVEKILAAYHELERDISYKEVSTGLAVDSGLNAKQVDEWLDSELAADVVDEETSNNTEEDGQYG</sequence>
<accession>A0ABQ6WND0</accession>
<dbReference type="Proteomes" id="UP000325395">
    <property type="component" value="Unassembled WGS sequence"/>
</dbReference>
<organism evidence="1 2">
    <name type="scientific">Aspergillus pseudocaelatus</name>
    <dbReference type="NCBI Taxonomy" id="1825620"/>
    <lineage>
        <taxon>Eukaryota</taxon>
        <taxon>Fungi</taxon>
        <taxon>Dikarya</taxon>
        <taxon>Ascomycota</taxon>
        <taxon>Pezizomycotina</taxon>
        <taxon>Eurotiomycetes</taxon>
        <taxon>Eurotiomycetidae</taxon>
        <taxon>Eurotiales</taxon>
        <taxon>Aspergillaceae</taxon>
        <taxon>Aspergillus</taxon>
        <taxon>Aspergillus subgen. Circumdati</taxon>
    </lineage>
</organism>
<gene>
    <name evidence="1" type="ORF">BDV36DRAFT_294994</name>
</gene>
<reference evidence="1 2" key="1">
    <citation type="submission" date="2019-04" db="EMBL/GenBank/DDBJ databases">
        <authorList>
            <consortium name="DOE Joint Genome Institute"/>
            <person name="Mondo S."/>
            <person name="Kjaerbolling I."/>
            <person name="Vesth T."/>
            <person name="Frisvad J.C."/>
            <person name="Nybo J.L."/>
            <person name="Theobald S."/>
            <person name="Kildgaard S."/>
            <person name="Isbrandt T."/>
            <person name="Kuo A."/>
            <person name="Sato A."/>
            <person name="Lyhne E.K."/>
            <person name="Kogle M.E."/>
            <person name="Wiebenga A."/>
            <person name="Kun R.S."/>
            <person name="Lubbers R.J."/>
            <person name="Makela M.R."/>
            <person name="Barry K."/>
            <person name="Chovatia M."/>
            <person name="Clum A."/>
            <person name="Daum C."/>
            <person name="Haridas S."/>
            <person name="He G."/>
            <person name="LaButti K."/>
            <person name="Lipzen A."/>
            <person name="Riley R."/>
            <person name="Salamov A."/>
            <person name="Simmons B.A."/>
            <person name="Magnuson J.K."/>
            <person name="Henrissat B."/>
            <person name="Mortensen U.H."/>
            <person name="Larsen T.O."/>
            <person name="Devries R.P."/>
            <person name="Grigoriev I.V."/>
            <person name="Machida M."/>
            <person name="Baker S.E."/>
            <person name="Andersen M.R."/>
            <person name="Cantor M.N."/>
            <person name="Hua S.X."/>
        </authorList>
    </citation>
    <scope>NUCLEOTIDE SEQUENCE [LARGE SCALE GENOMIC DNA]</scope>
    <source>
        <strain evidence="1 2">CBS 117616</strain>
    </source>
</reference>
<evidence type="ECO:0000313" key="2">
    <source>
        <dbReference type="Proteomes" id="UP000325395"/>
    </source>
</evidence>
<proteinExistence type="predicted"/>
<dbReference type="InterPro" id="IPR036249">
    <property type="entry name" value="Thioredoxin-like_sf"/>
</dbReference>
<dbReference type="SUPFAM" id="SSF52833">
    <property type="entry name" value="Thioredoxin-like"/>
    <property type="match status" value="1"/>
</dbReference>
<name>A0ABQ6WND0_9EURO</name>
<dbReference type="EMBL" id="ML735725">
    <property type="protein sequence ID" value="KAE8418565.1"/>
    <property type="molecule type" value="Genomic_DNA"/>
</dbReference>
<evidence type="ECO:0000313" key="1">
    <source>
        <dbReference type="EMBL" id="KAE8418565.1"/>
    </source>
</evidence>
<protein>
    <submittedName>
        <fullName evidence="1">Uncharacterized protein</fullName>
    </submittedName>
</protein>